<evidence type="ECO:0000313" key="7">
    <source>
        <dbReference type="Proteomes" id="UP000306050"/>
    </source>
</evidence>
<organism evidence="6 7">
    <name type="scientific">Sporisorium graminicola</name>
    <dbReference type="NCBI Taxonomy" id="280036"/>
    <lineage>
        <taxon>Eukaryota</taxon>
        <taxon>Fungi</taxon>
        <taxon>Dikarya</taxon>
        <taxon>Basidiomycota</taxon>
        <taxon>Ustilaginomycotina</taxon>
        <taxon>Ustilaginomycetes</taxon>
        <taxon>Ustilaginales</taxon>
        <taxon>Ustilaginaceae</taxon>
        <taxon>Sporisorium</taxon>
    </lineage>
</organism>
<feature type="compositionally biased region" description="Polar residues" evidence="4">
    <location>
        <begin position="253"/>
        <end position="264"/>
    </location>
</feature>
<reference evidence="6 7" key="1">
    <citation type="submission" date="2019-05" db="EMBL/GenBank/DDBJ databases">
        <title>Sporisorium graminicola CBS 10092 draft sequencing and annotation.</title>
        <authorList>
            <person name="Solano-Gonzalez S."/>
            <person name="Caddick M.X."/>
            <person name="Darby A."/>
        </authorList>
    </citation>
    <scope>NUCLEOTIDE SEQUENCE [LARGE SCALE GENOMIC DNA]</scope>
    <source>
        <strain evidence="6 7">CBS 10092</strain>
    </source>
</reference>
<dbReference type="KEGG" id="sgra:EX895_006311"/>
<evidence type="ECO:0000256" key="3">
    <source>
        <dbReference type="ARBA" id="ARBA00023295"/>
    </source>
</evidence>
<keyword evidence="2" id="KW-0378">Hydrolase</keyword>
<comment type="caution">
    <text evidence="6">The sequence shown here is derived from an EMBL/GenBank/DDBJ whole genome shotgun (WGS) entry which is preliminary data.</text>
</comment>
<dbReference type="GO" id="GO:0031505">
    <property type="term" value="P:fungal-type cell wall organization"/>
    <property type="evidence" value="ECO:0007669"/>
    <property type="project" value="TreeGrafter"/>
</dbReference>
<dbReference type="EMBL" id="SRRM01000021">
    <property type="protein sequence ID" value="TKY85231.1"/>
    <property type="molecule type" value="Genomic_DNA"/>
</dbReference>
<accession>A0A4U7KLW7</accession>
<keyword evidence="3" id="KW-0326">Glycosidase</keyword>
<dbReference type="PROSITE" id="PS51762">
    <property type="entry name" value="GH16_2"/>
    <property type="match status" value="1"/>
</dbReference>
<dbReference type="RefSeq" id="XP_029737216.1">
    <property type="nucleotide sequence ID" value="XM_029886903.1"/>
</dbReference>
<feature type="compositionally biased region" description="Low complexity" evidence="4">
    <location>
        <begin position="270"/>
        <end position="285"/>
    </location>
</feature>
<dbReference type="GO" id="GO:0004553">
    <property type="term" value="F:hydrolase activity, hydrolyzing O-glycosyl compounds"/>
    <property type="evidence" value="ECO:0007669"/>
    <property type="project" value="InterPro"/>
</dbReference>
<evidence type="ECO:0000256" key="4">
    <source>
        <dbReference type="SAM" id="MobiDB-lite"/>
    </source>
</evidence>
<evidence type="ECO:0000256" key="1">
    <source>
        <dbReference type="ARBA" id="ARBA00022729"/>
    </source>
</evidence>
<feature type="compositionally biased region" description="Basic and acidic residues" evidence="4">
    <location>
        <begin position="291"/>
        <end position="323"/>
    </location>
</feature>
<dbReference type="GO" id="GO:0016757">
    <property type="term" value="F:glycosyltransferase activity"/>
    <property type="evidence" value="ECO:0007669"/>
    <property type="project" value="TreeGrafter"/>
</dbReference>
<dbReference type="SUPFAM" id="SSF49899">
    <property type="entry name" value="Concanavalin A-like lectins/glucanases"/>
    <property type="match status" value="1"/>
</dbReference>
<dbReference type="InterPro" id="IPR013320">
    <property type="entry name" value="ConA-like_dom_sf"/>
</dbReference>
<evidence type="ECO:0000313" key="6">
    <source>
        <dbReference type="EMBL" id="TKY85231.1"/>
    </source>
</evidence>
<name>A0A4U7KLW7_9BASI</name>
<dbReference type="AlphaFoldDB" id="A0A4U7KLW7"/>
<proteinExistence type="predicted"/>
<gene>
    <name evidence="6" type="ORF">EX895_006311</name>
</gene>
<dbReference type="GO" id="GO:0005975">
    <property type="term" value="P:carbohydrate metabolic process"/>
    <property type="evidence" value="ECO:0007669"/>
    <property type="project" value="InterPro"/>
</dbReference>
<dbReference type="PANTHER" id="PTHR10963:SF22">
    <property type="entry name" value="GLYCOSIDASE CRH2-RELATED"/>
    <property type="match status" value="1"/>
</dbReference>
<dbReference type="InterPro" id="IPR000757">
    <property type="entry name" value="Beta-glucanase-like"/>
</dbReference>
<dbReference type="Pfam" id="PF00722">
    <property type="entry name" value="Glyco_hydro_16"/>
    <property type="match status" value="1"/>
</dbReference>
<feature type="region of interest" description="Disordered" evidence="4">
    <location>
        <begin position="629"/>
        <end position="667"/>
    </location>
</feature>
<feature type="domain" description="GH16" evidence="5">
    <location>
        <begin position="6"/>
        <end position="206"/>
    </location>
</feature>
<dbReference type="InterPro" id="IPR050546">
    <property type="entry name" value="Glycosyl_Hydrlase_16"/>
</dbReference>
<evidence type="ECO:0000256" key="2">
    <source>
        <dbReference type="ARBA" id="ARBA00022801"/>
    </source>
</evidence>
<dbReference type="GeneID" id="40729206"/>
<dbReference type="OrthoDB" id="4781at2759"/>
<dbReference type="PANTHER" id="PTHR10963">
    <property type="entry name" value="GLYCOSYL HYDROLASE-RELATED"/>
    <property type="match status" value="1"/>
</dbReference>
<keyword evidence="7" id="KW-1185">Reference proteome</keyword>
<dbReference type="Gene3D" id="2.60.120.200">
    <property type="match status" value="1"/>
</dbReference>
<keyword evidence="1" id="KW-0732">Signal</keyword>
<feature type="compositionally biased region" description="Low complexity" evidence="4">
    <location>
        <begin position="649"/>
        <end position="659"/>
    </location>
</feature>
<dbReference type="Proteomes" id="UP000306050">
    <property type="component" value="Chromosome SGRAM_8"/>
</dbReference>
<sequence>MTIKPSDYNNNNVFMPILEYNGNASSPFTLDSGSLGAGPEGVLMQLTAAQQAKISTTDYLMYGYVEATLRHNARQGLVAAFITMSNIKDEIDWEFTTSNSSSGMSNYFRMGQIVKDSGATVSPPNFNVSDWHTYGLNWTSSQLQWSIDGTVVRTLTRAQAGTNYPRSPSRIQFSTWAGGNTTNPEGTIEWAGGPIDWTTPEYQKNGFYSQEIKQFNVQCASLSTLNLTSVSASSNGNGNVTSFVYTGANSSTTLEPSFGTSTDPLRTLSDPGADGYPGYPGYGVDSAQSGKDGKDGKDGKSSNKDIGSDSNSKDRDANNKDDSANSSSISTSDALKYALPISGAIIGLAAIWAVVAFVRSRHLKAPIINAIGVTGVNDPRFSGFERSSNTANALAYQDVEQEPTSMYRNEPNMNLMMGGGIMSDAGLSHLQRQTTGGSRVSRTSSRSIADRMLRSTSKAQRYQQLDATLEEEGMEQVSRHSVSRPLNSNSAGDRPFLVASNAYQHHAYEQAAREEEAGGVEQFVDEHVHHTYGGTDSYYGTPISSPAKRNAEVTRGYYEPSSAADQSFEACQLQSPQRRALPIAPYTPNYAHSPSAPPVRPSGRMYDTPNVNYYPTPVMMQSEGYVPTAHTPAHHTDSPFPYDTTHSNGAAGYYQGGYAPVPPPRHH</sequence>
<dbReference type="GO" id="GO:0009277">
    <property type="term" value="C:fungal-type cell wall"/>
    <property type="evidence" value="ECO:0007669"/>
    <property type="project" value="TreeGrafter"/>
</dbReference>
<evidence type="ECO:0000259" key="5">
    <source>
        <dbReference type="PROSITE" id="PS51762"/>
    </source>
</evidence>
<protein>
    <recommendedName>
        <fullName evidence="5">GH16 domain-containing protein</fullName>
    </recommendedName>
</protein>
<feature type="region of interest" description="Disordered" evidence="4">
    <location>
        <begin position="253"/>
        <end position="329"/>
    </location>
</feature>